<evidence type="ECO:0000256" key="1">
    <source>
        <dbReference type="ARBA" id="ARBA00022676"/>
    </source>
</evidence>
<dbReference type="Pfam" id="PF13439">
    <property type="entry name" value="Glyco_transf_4"/>
    <property type="match status" value="1"/>
</dbReference>
<organism evidence="5 6">
    <name type="scientific">Kocuria varians</name>
    <name type="common">Micrococcus varians</name>
    <dbReference type="NCBI Taxonomy" id="1272"/>
    <lineage>
        <taxon>Bacteria</taxon>
        <taxon>Bacillati</taxon>
        <taxon>Actinomycetota</taxon>
        <taxon>Actinomycetes</taxon>
        <taxon>Micrococcales</taxon>
        <taxon>Micrococcaceae</taxon>
        <taxon>Kocuria</taxon>
    </lineage>
</organism>
<evidence type="ECO:0000313" key="6">
    <source>
        <dbReference type="Proteomes" id="UP000216825"/>
    </source>
</evidence>
<reference evidence="6" key="1">
    <citation type="submission" date="2017-08" db="EMBL/GenBank/DDBJ databases">
        <title>Draft Genome Sequence of Kocuria varians 80.</title>
        <authorList>
            <person name="Minaev M."/>
            <person name="Kurbakov K.A."/>
            <person name="Solodovnikova G.I."/>
            <person name="Kuznetsova O.A."/>
            <person name="Lisitsyn A.B."/>
        </authorList>
    </citation>
    <scope>NUCLEOTIDE SEQUENCE [LARGE SCALE GENOMIC DNA]</scope>
    <source>
        <strain evidence="6">80</strain>
    </source>
</reference>
<accession>A0A7D7PT51</accession>
<evidence type="ECO:0000256" key="3">
    <source>
        <dbReference type="SAM" id="MobiDB-lite"/>
    </source>
</evidence>
<keyword evidence="2 5" id="KW-0808">Transferase</keyword>
<dbReference type="EMBL" id="CP059343">
    <property type="protein sequence ID" value="QMS57514.1"/>
    <property type="molecule type" value="Genomic_DNA"/>
</dbReference>
<evidence type="ECO:0000313" key="5">
    <source>
        <dbReference type="EMBL" id="QMS57514.1"/>
    </source>
</evidence>
<dbReference type="SUPFAM" id="SSF53756">
    <property type="entry name" value="UDP-Glycosyltransferase/glycogen phosphorylase"/>
    <property type="match status" value="1"/>
</dbReference>
<feature type="domain" description="Glycosyltransferase subfamily 4-like N-terminal" evidence="4">
    <location>
        <begin position="26"/>
        <end position="194"/>
    </location>
</feature>
<dbReference type="CDD" id="cd03794">
    <property type="entry name" value="GT4_WbuB-like"/>
    <property type="match status" value="1"/>
</dbReference>
<dbReference type="GO" id="GO:0102710">
    <property type="term" value="F:D-inositol-3-phosphate glycosyltransferase activity"/>
    <property type="evidence" value="ECO:0007669"/>
    <property type="project" value="UniProtKB-EC"/>
</dbReference>
<dbReference type="PANTHER" id="PTHR12526">
    <property type="entry name" value="GLYCOSYLTRANSFERASE"/>
    <property type="match status" value="1"/>
</dbReference>
<dbReference type="Gene3D" id="3.40.50.2000">
    <property type="entry name" value="Glycogen Phosphorylase B"/>
    <property type="match status" value="2"/>
</dbReference>
<evidence type="ECO:0000259" key="4">
    <source>
        <dbReference type="Pfam" id="PF13439"/>
    </source>
</evidence>
<name>A0A7D7PT51_KOCVA</name>
<keyword evidence="6" id="KW-1185">Reference proteome</keyword>
<dbReference type="Proteomes" id="UP000216825">
    <property type="component" value="Chromosome"/>
</dbReference>
<dbReference type="KEGG" id="kvr:CIB50_0002260"/>
<dbReference type="EC" id="2.4.1.250" evidence="5"/>
<dbReference type="AlphaFoldDB" id="A0A7D7PT51"/>
<protein>
    <submittedName>
        <fullName evidence="5">D-inositol-3-phosphate glycosyltransferase</fullName>
        <ecNumber evidence="5">2.4.1.250</ecNumber>
    </submittedName>
</protein>
<feature type="region of interest" description="Disordered" evidence="3">
    <location>
        <begin position="351"/>
        <end position="373"/>
    </location>
</feature>
<reference evidence="5 6" key="2">
    <citation type="submission" date="2020-07" db="EMBL/GenBank/DDBJ databases">
        <title>Genome of starter culture bacteria Kocuria salsicia reveals its technological properties and safety for usage in meat industry.</title>
        <authorList>
            <person name="Michael M."/>
            <person name="Konstantin K."/>
            <person name="Evgenii K."/>
            <person name="Galina S."/>
            <person name="Oksana K."/>
            <person name="Andrei L."/>
        </authorList>
    </citation>
    <scope>NUCLEOTIDE SEQUENCE [LARGE SCALE GENOMIC DNA]</scope>
    <source>
        <strain evidence="5 6">80</strain>
    </source>
</reference>
<proteinExistence type="predicted"/>
<gene>
    <name evidence="5" type="primary">mshA_5</name>
    <name evidence="5" type="ORF">CIB50_0002260</name>
</gene>
<sequence length="395" mass="42833">MPMRPRKVVIVSRIFLPEPAAASFRLAALARGFAAEGADVTVLTTRPPRSMAAVRVDEPYEIVRVPVLRDKEDYVRGVAQYLSFDIQAFTRLLVMDADIVVSEPPPTTGVAVWLASALRRRPYIWYNPDVWTSATLNMDVPGFVTQGMRVAETIAARRAGGVITVSESMGEELHRVTGARWDRMFVAENGIDTDTFTADGPTEAVPGPYFVYAGSISEWQGMDIFIEALAQILPEHPDVTLQVLGRGSDLTRVQEIAQRLAPQNVVFHGVQSPARTAAFTRGAVAALASVIPHTGYDFSKPTKLYAAAACGTPSIYAGVGVGARLVEENDLGTPVEFTPDAVAQAMRRALGDARSGDRAAQRERRSRWAREHASLGASGRAAARWVLSGFQESGH</sequence>
<dbReference type="Pfam" id="PF13692">
    <property type="entry name" value="Glyco_trans_1_4"/>
    <property type="match status" value="1"/>
</dbReference>
<dbReference type="InterPro" id="IPR028098">
    <property type="entry name" value="Glyco_trans_4-like_N"/>
</dbReference>
<keyword evidence="1 5" id="KW-0328">Glycosyltransferase</keyword>
<evidence type="ECO:0000256" key="2">
    <source>
        <dbReference type="ARBA" id="ARBA00022679"/>
    </source>
</evidence>